<reference evidence="2" key="2">
    <citation type="submission" date="2020-06" db="EMBL/GenBank/DDBJ databases">
        <authorList>
            <person name="Sheffer M."/>
        </authorList>
    </citation>
    <scope>NUCLEOTIDE SEQUENCE</scope>
</reference>
<accession>A0A8T0FTR2</accession>
<evidence type="ECO:0000256" key="1">
    <source>
        <dbReference type="SAM" id="MobiDB-lite"/>
    </source>
</evidence>
<protein>
    <recommendedName>
        <fullName evidence="4">PiggyBac transposable element-derived protein domain-containing protein</fullName>
    </recommendedName>
</protein>
<dbReference type="AlphaFoldDB" id="A0A8T0FTR2"/>
<dbReference type="EMBL" id="JABXBU010000003">
    <property type="protein sequence ID" value="KAF8792103.1"/>
    <property type="molecule type" value="Genomic_DNA"/>
</dbReference>
<gene>
    <name evidence="2" type="ORF">HNY73_003749</name>
</gene>
<feature type="region of interest" description="Disordered" evidence="1">
    <location>
        <begin position="1"/>
        <end position="40"/>
    </location>
</feature>
<organism evidence="2 3">
    <name type="scientific">Argiope bruennichi</name>
    <name type="common">Wasp spider</name>
    <name type="synonym">Aranea bruennichi</name>
    <dbReference type="NCBI Taxonomy" id="94029"/>
    <lineage>
        <taxon>Eukaryota</taxon>
        <taxon>Metazoa</taxon>
        <taxon>Ecdysozoa</taxon>
        <taxon>Arthropoda</taxon>
        <taxon>Chelicerata</taxon>
        <taxon>Arachnida</taxon>
        <taxon>Araneae</taxon>
        <taxon>Araneomorphae</taxon>
        <taxon>Entelegynae</taxon>
        <taxon>Araneoidea</taxon>
        <taxon>Araneidae</taxon>
        <taxon>Argiope</taxon>
    </lineage>
</organism>
<sequence length="161" mass="18082">MANCRSVTIPTLMETSDSEDVSEEENNASENSESSDSDYNMVTQPATNLQYIGSKDKKIKWRFNPPRCVGRLNYANVIKTTPGVTRYSTSRITNVKNSFETVFSSTIQKEIIKLTNIDGKNVHRKEWKILDNITFEAYIGLLLLVGVYKSQGSLASNSKSE</sequence>
<dbReference type="Proteomes" id="UP000807504">
    <property type="component" value="Unassembled WGS sequence"/>
</dbReference>
<comment type="caution">
    <text evidence="2">The sequence shown here is derived from an EMBL/GenBank/DDBJ whole genome shotgun (WGS) entry which is preliminary data.</text>
</comment>
<evidence type="ECO:0008006" key="4">
    <source>
        <dbReference type="Google" id="ProtNLM"/>
    </source>
</evidence>
<reference evidence="2" key="1">
    <citation type="journal article" date="2020" name="bioRxiv">
        <title>Chromosome-level reference genome of the European wasp spider Argiope bruennichi: a resource for studies on range expansion and evolutionary adaptation.</title>
        <authorList>
            <person name="Sheffer M.M."/>
            <person name="Hoppe A."/>
            <person name="Krehenwinkel H."/>
            <person name="Uhl G."/>
            <person name="Kuss A.W."/>
            <person name="Jensen L."/>
            <person name="Jensen C."/>
            <person name="Gillespie R.G."/>
            <person name="Hoff K.J."/>
            <person name="Prost S."/>
        </authorList>
    </citation>
    <scope>NUCLEOTIDE SEQUENCE</scope>
</reference>
<keyword evidence="3" id="KW-1185">Reference proteome</keyword>
<proteinExistence type="predicted"/>
<evidence type="ECO:0000313" key="3">
    <source>
        <dbReference type="Proteomes" id="UP000807504"/>
    </source>
</evidence>
<evidence type="ECO:0000313" key="2">
    <source>
        <dbReference type="EMBL" id="KAF8792103.1"/>
    </source>
</evidence>
<feature type="compositionally biased region" description="Acidic residues" evidence="1">
    <location>
        <begin position="16"/>
        <end position="27"/>
    </location>
</feature>
<feature type="compositionally biased region" description="Low complexity" evidence="1">
    <location>
        <begin position="28"/>
        <end position="40"/>
    </location>
</feature>
<name>A0A8T0FTR2_ARGBR</name>